<reference evidence="2" key="1">
    <citation type="journal article" date="2014" name="Int. J. Syst. Evol. Microbiol.">
        <title>Complete genome sequence of Corynebacterium casei LMG S-19264T (=DSM 44701T), isolated from a smear-ripened cheese.</title>
        <authorList>
            <consortium name="US DOE Joint Genome Institute (JGI-PGF)"/>
            <person name="Walter F."/>
            <person name="Albersmeier A."/>
            <person name="Kalinowski J."/>
            <person name="Ruckert C."/>
        </authorList>
    </citation>
    <scope>NUCLEOTIDE SEQUENCE</scope>
    <source>
        <strain evidence="2">VKM Ac-2007</strain>
    </source>
</reference>
<dbReference type="EMBL" id="BSEV01000001">
    <property type="protein sequence ID" value="GLK06708.1"/>
    <property type="molecule type" value="Genomic_DNA"/>
</dbReference>
<keyword evidence="3" id="KW-1185">Reference proteome</keyword>
<name>A0A9W6HVB5_9ACTN</name>
<organism evidence="2 3">
    <name type="scientific">Streptosporangium carneum</name>
    <dbReference type="NCBI Taxonomy" id="47481"/>
    <lineage>
        <taxon>Bacteria</taxon>
        <taxon>Bacillati</taxon>
        <taxon>Actinomycetota</taxon>
        <taxon>Actinomycetes</taxon>
        <taxon>Streptosporangiales</taxon>
        <taxon>Streptosporangiaceae</taxon>
        <taxon>Streptosporangium</taxon>
    </lineage>
</organism>
<comment type="caution">
    <text evidence="2">The sequence shown here is derived from an EMBL/GenBank/DDBJ whole genome shotgun (WGS) entry which is preliminary data.</text>
</comment>
<dbReference type="Proteomes" id="UP001143474">
    <property type="component" value="Unassembled WGS sequence"/>
</dbReference>
<evidence type="ECO:0000313" key="3">
    <source>
        <dbReference type="Proteomes" id="UP001143474"/>
    </source>
</evidence>
<proteinExistence type="predicted"/>
<evidence type="ECO:0000313" key="2">
    <source>
        <dbReference type="EMBL" id="GLK06708.1"/>
    </source>
</evidence>
<accession>A0A9W6HVB5</accession>
<reference evidence="2" key="2">
    <citation type="submission" date="2023-01" db="EMBL/GenBank/DDBJ databases">
        <authorList>
            <person name="Sun Q."/>
            <person name="Evtushenko L."/>
        </authorList>
    </citation>
    <scope>NUCLEOTIDE SEQUENCE</scope>
    <source>
        <strain evidence="2">VKM Ac-2007</strain>
    </source>
</reference>
<protein>
    <submittedName>
        <fullName evidence="2">Uncharacterized protein</fullName>
    </submittedName>
</protein>
<gene>
    <name evidence="2" type="ORF">GCM10017600_01130</name>
</gene>
<feature type="region of interest" description="Disordered" evidence="1">
    <location>
        <begin position="1"/>
        <end position="33"/>
    </location>
</feature>
<evidence type="ECO:0000256" key="1">
    <source>
        <dbReference type="SAM" id="MobiDB-lite"/>
    </source>
</evidence>
<sequence>MSPPTWTPQLTRNEGVWGSIPQGGSRSEAPTGFRWGPFVIPPADAVRRGRIAGPGSRLLSDLASTERGAAKDKNNYSVRAVYASCDQKHGDALQAFYGERRLLACDPEKTSTEISESPFWGEDRRMRVG</sequence>
<dbReference type="AlphaFoldDB" id="A0A9W6HVB5"/>